<dbReference type="InterPro" id="IPR017871">
    <property type="entry name" value="ABC_transporter-like_CS"/>
</dbReference>
<dbReference type="GO" id="GO:0016887">
    <property type="term" value="F:ATP hydrolysis activity"/>
    <property type="evidence" value="ECO:0007669"/>
    <property type="project" value="InterPro"/>
</dbReference>
<dbReference type="Proteomes" id="UP000250125">
    <property type="component" value="Chromosome"/>
</dbReference>
<dbReference type="KEGG" id="tsl:A3L11_09095"/>
<dbReference type="RefSeq" id="WP_088856606.1">
    <property type="nucleotide sequence ID" value="NZ_CP015103.1"/>
</dbReference>
<dbReference type="PANTHER" id="PTHR42711:SF18">
    <property type="entry name" value="ABC TRANSPORTER, ATP-BINDING PROTEIN"/>
    <property type="match status" value="1"/>
</dbReference>
<keyword evidence="2" id="KW-0813">Transport</keyword>
<keyword evidence="5 9" id="KW-0067">ATP-binding</keyword>
<dbReference type="EMBL" id="CP015103">
    <property type="protein sequence ID" value="ASJ09377.1"/>
    <property type="molecule type" value="Genomic_DNA"/>
</dbReference>
<evidence type="ECO:0000256" key="2">
    <source>
        <dbReference type="ARBA" id="ARBA00022448"/>
    </source>
</evidence>
<keyword evidence="3" id="KW-1003">Cell membrane</keyword>
<keyword evidence="7" id="KW-0472">Membrane</keyword>
<dbReference type="SUPFAM" id="SSF52540">
    <property type="entry name" value="P-loop containing nucleoside triphosphate hydrolases"/>
    <property type="match status" value="1"/>
</dbReference>
<evidence type="ECO:0000313" key="10">
    <source>
        <dbReference type="Proteomes" id="UP000250125"/>
    </source>
</evidence>
<feature type="domain" description="ABC transporter" evidence="8">
    <location>
        <begin position="4"/>
        <end position="229"/>
    </location>
</feature>
<evidence type="ECO:0000256" key="4">
    <source>
        <dbReference type="ARBA" id="ARBA00022741"/>
    </source>
</evidence>
<evidence type="ECO:0000313" key="9">
    <source>
        <dbReference type="EMBL" id="ASJ09377.1"/>
    </source>
</evidence>
<dbReference type="PROSITE" id="PS50893">
    <property type="entry name" value="ABC_TRANSPORTER_2"/>
    <property type="match status" value="1"/>
</dbReference>
<dbReference type="FunFam" id="3.40.50.300:FF:000589">
    <property type="entry name" value="ABC transporter, ATP-binding subunit"/>
    <property type="match status" value="1"/>
</dbReference>
<comment type="subcellular location">
    <subcellularLocation>
        <location evidence="1">Cell membrane</location>
    </subcellularLocation>
</comment>
<sequence>MPVIEVSGVKKYYGDVRGVENLSFSVEEGEIYGFLGPNGAGKTTTVKILVKIIKDYTGDVRVLGKDLREWGKDYYNRIGVSFEFPAVYSRLTALENLEFFASFYKRHLDPMEALKMVGLDKEADQLVSGFSKGMKKKLDLARALLPDPDILFLDEPLEGLDPASARKFKDLFLEMKEGGKTIFLTTHNMYVADELCDRVAFIVDGSVRLVDNPGELKVKMGKRLVKVEYVAGSEVRKAEFPLEGIGRNEEFLKIIRGHEVRRINTEEPTLEEIFLKVTGRRLV</sequence>
<dbReference type="InterPro" id="IPR003593">
    <property type="entry name" value="AAA+_ATPase"/>
</dbReference>
<dbReference type="InterPro" id="IPR027417">
    <property type="entry name" value="P-loop_NTPase"/>
</dbReference>
<evidence type="ECO:0000256" key="6">
    <source>
        <dbReference type="ARBA" id="ARBA00022967"/>
    </source>
</evidence>
<dbReference type="Pfam" id="PF00005">
    <property type="entry name" value="ABC_tran"/>
    <property type="match status" value="1"/>
</dbReference>
<proteinExistence type="predicted"/>
<evidence type="ECO:0000256" key="7">
    <source>
        <dbReference type="ARBA" id="ARBA00023136"/>
    </source>
</evidence>
<reference evidence="9 10" key="1">
    <citation type="submission" date="2016-04" db="EMBL/GenBank/DDBJ databases">
        <title>Complete genome sequence of Thermococcus siculi type strain RG-20.</title>
        <authorList>
            <person name="Oger P.M."/>
        </authorList>
    </citation>
    <scope>NUCLEOTIDE SEQUENCE [LARGE SCALE GENOMIC DNA]</scope>
    <source>
        <strain evidence="9 10">RG-20</strain>
    </source>
</reference>
<keyword evidence="6" id="KW-1278">Translocase</keyword>
<evidence type="ECO:0000256" key="3">
    <source>
        <dbReference type="ARBA" id="ARBA00022475"/>
    </source>
</evidence>
<dbReference type="PROSITE" id="PS00211">
    <property type="entry name" value="ABC_TRANSPORTER_1"/>
    <property type="match status" value="1"/>
</dbReference>
<dbReference type="CDD" id="cd03230">
    <property type="entry name" value="ABC_DR_subfamily_A"/>
    <property type="match status" value="1"/>
</dbReference>
<evidence type="ECO:0000256" key="5">
    <source>
        <dbReference type="ARBA" id="ARBA00022840"/>
    </source>
</evidence>
<dbReference type="GO" id="GO:0005886">
    <property type="term" value="C:plasma membrane"/>
    <property type="evidence" value="ECO:0007669"/>
    <property type="project" value="UniProtKB-SubCell"/>
</dbReference>
<dbReference type="GO" id="GO:0005524">
    <property type="term" value="F:ATP binding"/>
    <property type="evidence" value="ECO:0007669"/>
    <property type="project" value="UniProtKB-KW"/>
</dbReference>
<evidence type="ECO:0000259" key="8">
    <source>
        <dbReference type="PROSITE" id="PS50893"/>
    </source>
</evidence>
<name>A0A2Z2MRR6_9EURY</name>
<dbReference type="InterPro" id="IPR003439">
    <property type="entry name" value="ABC_transporter-like_ATP-bd"/>
</dbReference>
<dbReference type="AlphaFoldDB" id="A0A2Z2MRR6"/>
<organism evidence="9 10">
    <name type="scientific">Thermococcus siculi</name>
    <dbReference type="NCBI Taxonomy" id="72803"/>
    <lineage>
        <taxon>Archaea</taxon>
        <taxon>Methanobacteriati</taxon>
        <taxon>Methanobacteriota</taxon>
        <taxon>Thermococci</taxon>
        <taxon>Thermococcales</taxon>
        <taxon>Thermococcaceae</taxon>
        <taxon>Thermococcus</taxon>
    </lineage>
</organism>
<dbReference type="InterPro" id="IPR050763">
    <property type="entry name" value="ABC_transporter_ATP-binding"/>
</dbReference>
<dbReference type="PANTHER" id="PTHR42711">
    <property type="entry name" value="ABC TRANSPORTER ATP-BINDING PROTEIN"/>
    <property type="match status" value="1"/>
</dbReference>
<accession>A0A2Z2MRR6</accession>
<keyword evidence="10" id="KW-1185">Reference proteome</keyword>
<protein>
    <submittedName>
        <fullName evidence="9">ATP-binding protein</fullName>
    </submittedName>
</protein>
<keyword evidence="4" id="KW-0547">Nucleotide-binding</keyword>
<evidence type="ECO:0000256" key="1">
    <source>
        <dbReference type="ARBA" id="ARBA00004236"/>
    </source>
</evidence>
<dbReference type="SMART" id="SM00382">
    <property type="entry name" value="AAA"/>
    <property type="match status" value="1"/>
</dbReference>
<gene>
    <name evidence="9" type="ORF">A3L11_09095</name>
</gene>
<dbReference type="OrthoDB" id="87732at2157"/>
<dbReference type="Gene3D" id="3.40.50.300">
    <property type="entry name" value="P-loop containing nucleotide triphosphate hydrolases"/>
    <property type="match status" value="1"/>
</dbReference>
<dbReference type="GeneID" id="33318390"/>